<dbReference type="EMBL" id="MAVT02003383">
    <property type="protein sequence ID" value="POS68701.1"/>
    <property type="molecule type" value="Genomic_DNA"/>
</dbReference>
<gene>
    <name evidence="5" type="primary">PKS11</name>
    <name evidence="6" type="ORF">DHEL01_v212905</name>
</gene>
<evidence type="ECO:0000313" key="7">
    <source>
        <dbReference type="Proteomes" id="UP000094444"/>
    </source>
</evidence>
<dbReference type="InterPro" id="IPR050091">
    <property type="entry name" value="PKS_NRPS_Biosynth_Enz"/>
</dbReference>
<dbReference type="SUPFAM" id="SSF53901">
    <property type="entry name" value="Thiolase-like"/>
    <property type="match status" value="1"/>
</dbReference>
<dbReference type="GO" id="GO:0006633">
    <property type="term" value="P:fatty acid biosynthetic process"/>
    <property type="evidence" value="ECO:0007669"/>
    <property type="project" value="TreeGrafter"/>
</dbReference>
<keyword evidence="2" id="KW-0597">Phosphoprotein</keyword>
<dbReference type="STRING" id="158607.A0A1C1WT18"/>
<evidence type="ECO:0000313" key="5">
    <source>
        <dbReference type="EMBL" id="ALP31889.1"/>
    </source>
</evidence>
<evidence type="ECO:0000259" key="4">
    <source>
        <dbReference type="PROSITE" id="PS52004"/>
    </source>
</evidence>
<sequence length="171" mass="18863">MDVNENAAMSEPIAVIGSGCRLPGGASSPSKLWELLSDPRDTLKEIPSSRFDPHGFFNPDGEYPGHSNVKHSYFLDQDHRVFDADFFGISANEAVATDPQQRLLLETVYEAVEAAGLPIHVAKGTNTGVYVGLMTEEYSVLQLRELNMLPTLVRLSPTVSRMRLISMVQAW</sequence>
<dbReference type="PROSITE" id="PS52004">
    <property type="entry name" value="KS3_2"/>
    <property type="match status" value="1"/>
</dbReference>
<dbReference type="InterPro" id="IPR016039">
    <property type="entry name" value="Thiolase-like"/>
</dbReference>
<evidence type="ECO:0000256" key="3">
    <source>
        <dbReference type="ARBA" id="ARBA00022679"/>
    </source>
</evidence>
<protein>
    <submittedName>
        <fullName evidence="6">Beta-ketoacyl synthase domain-containing protein</fullName>
    </submittedName>
    <submittedName>
        <fullName evidence="5">Polyketide synthase 11</fullName>
    </submittedName>
</protein>
<dbReference type="PANTHER" id="PTHR43775">
    <property type="entry name" value="FATTY ACID SYNTHASE"/>
    <property type="match status" value="1"/>
</dbReference>
<dbReference type="AlphaFoldDB" id="A0A1C1WT18"/>
<dbReference type="EMBL" id="KR153175">
    <property type="protein sequence ID" value="ALP31889.1"/>
    <property type="molecule type" value="Genomic_DNA"/>
</dbReference>
<dbReference type="GO" id="GO:0044550">
    <property type="term" value="P:secondary metabolite biosynthetic process"/>
    <property type="evidence" value="ECO:0007669"/>
    <property type="project" value="TreeGrafter"/>
</dbReference>
<organism evidence="6 7">
    <name type="scientific">Diaporthe helianthi</name>
    <dbReference type="NCBI Taxonomy" id="158607"/>
    <lineage>
        <taxon>Eukaryota</taxon>
        <taxon>Fungi</taxon>
        <taxon>Dikarya</taxon>
        <taxon>Ascomycota</taxon>
        <taxon>Pezizomycotina</taxon>
        <taxon>Sordariomycetes</taxon>
        <taxon>Sordariomycetidae</taxon>
        <taxon>Diaporthales</taxon>
        <taxon>Diaporthaceae</taxon>
        <taxon>Diaporthe</taxon>
    </lineage>
</organism>
<dbReference type="InterPro" id="IPR020841">
    <property type="entry name" value="PKS_Beta-ketoAc_synthase_dom"/>
</dbReference>
<dbReference type="Gene3D" id="3.40.47.10">
    <property type="match status" value="1"/>
</dbReference>
<accession>A0A1C1WT18</accession>
<reference evidence="5" key="1">
    <citation type="submission" date="2015-04" db="EMBL/GenBank/DDBJ databases">
        <title>Dhpks1, a gene encoding a polyketide synthase of the phytopathogenic fungus Diaporthe helianthi is required to trigger sunflower stem canker toxin-mediated disease.</title>
        <authorList>
            <person name="Maimone Mancarello A.B."/>
            <person name="Pane C."/>
            <person name="Ruocco M."/>
            <person name="Cacciola S.O."/>
            <person name="Firrao G."/>
            <person name="Magnano Di San Lio G."/>
            <person name="Baroncelli R."/>
            <person name="Vannacci G."/>
            <person name="Vergara M."/>
            <person name="Scala F."/>
        </authorList>
    </citation>
    <scope>NUCLEOTIDE SEQUENCE</scope>
    <source>
        <strain evidence="5">7/96</strain>
    </source>
</reference>
<keyword evidence="7" id="KW-1185">Reference proteome</keyword>
<dbReference type="Pfam" id="PF00109">
    <property type="entry name" value="ketoacyl-synt"/>
    <property type="match status" value="1"/>
</dbReference>
<dbReference type="GO" id="GO:0004312">
    <property type="term" value="F:fatty acid synthase activity"/>
    <property type="evidence" value="ECO:0007669"/>
    <property type="project" value="TreeGrafter"/>
</dbReference>
<dbReference type="OrthoDB" id="329835at2759"/>
<dbReference type="CDD" id="cd00833">
    <property type="entry name" value="PKS"/>
    <property type="match status" value="1"/>
</dbReference>
<feature type="domain" description="Ketosynthase family 3 (KS3)" evidence="4">
    <location>
        <begin position="10"/>
        <end position="171"/>
    </location>
</feature>
<keyword evidence="1" id="KW-0596">Phosphopantetheine</keyword>
<dbReference type="InterPro" id="IPR014030">
    <property type="entry name" value="Ketoacyl_synth_N"/>
</dbReference>
<evidence type="ECO:0000256" key="2">
    <source>
        <dbReference type="ARBA" id="ARBA00022553"/>
    </source>
</evidence>
<dbReference type="PANTHER" id="PTHR43775:SF20">
    <property type="entry name" value="HYBRID PKS-NRPS SYNTHETASE APDA"/>
    <property type="match status" value="1"/>
</dbReference>
<keyword evidence="3" id="KW-0808">Transferase</keyword>
<dbReference type="Proteomes" id="UP000094444">
    <property type="component" value="Unassembled WGS sequence"/>
</dbReference>
<evidence type="ECO:0000313" key="6">
    <source>
        <dbReference type="EMBL" id="POS68701.1"/>
    </source>
</evidence>
<evidence type="ECO:0000256" key="1">
    <source>
        <dbReference type="ARBA" id="ARBA00022450"/>
    </source>
</evidence>
<dbReference type="SMART" id="SM00825">
    <property type="entry name" value="PKS_KS"/>
    <property type="match status" value="1"/>
</dbReference>
<proteinExistence type="predicted"/>
<reference evidence="6 7" key="2">
    <citation type="submission" date="2017-09" db="EMBL/GenBank/DDBJ databases">
        <title>Polyketide synthases of a Diaporthe helianthi virulent isolate.</title>
        <authorList>
            <person name="Baroncelli R."/>
        </authorList>
    </citation>
    <scope>NUCLEOTIDE SEQUENCE [LARGE SCALE GENOMIC DNA]</scope>
    <source>
        <strain evidence="6 7">7/96</strain>
    </source>
</reference>
<name>A0A1C1WT18_DIAHE</name>